<gene>
    <name evidence="2" type="ORF">FNV43_RR15494</name>
</gene>
<evidence type="ECO:0000313" key="3">
    <source>
        <dbReference type="Proteomes" id="UP000796880"/>
    </source>
</evidence>
<keyword evidence="3" id="KW-1185">Reference proteome</keyword>
<name>A0A8K0GYB9_9ROSA</name>
<dbReference type="OrthoDB" id="1752359at2759"/>
<reference evidence="2" key="1">
    <citation type="submission" date="2020-03" db="EMBL/GenBank/DDBJ databases">
        <title>A high-quality chromosome-level genome assembly of a woody plant with both climbing and erect habits, Rhamnella rubrinervis.</title>
        <authorList>
            <person name="Lu Z."/>
            <person name="Yang Y."/>
            <person name="Zhu X."/>
            <person name="Sun Y."/>
        </authorList>
    </citation>
    <scope>NUCLEOTIDE SEQUENCE</scope>
    <source>
        <strain evidence="2">BYM</strain>
        <tissue evidence="2">Leaf</tissue>
    </source>
</reference>
<dbReference type="EMBL" id="VOIH02000007">
    <property type="protein sequence ID" value="KAF3441580.1"/>
    <property type="molecule type" value="Genomic_DNA"/>
</dbReference>
<dbReference type="AlphaFoldDB" id="A0A8K0GYB9"/>
<feature type="region of interest" description="Disordered" evidence="1">
    <location>
        <begin position="247"/>
        <end position="293"/>
    </location>
</feature>
<protein>
    <submittedName>
        <fullName evidence="2">Uncharacterized protein</fullName>
    </submittedName>
</protein>
<accession>A0A8K0GYB9</accession>
<organism evidence="2 3">
    <name type="scientific">Rhamnella rubrinervis</name>
    <dbReference type="NCBI Taxonomy" id="2594499"/>
    <lineage>
        <taxon>Eukaryota</taxon>
        <taxon>Viridiplantae</taxon>
        <taxon>Streptophyta</taxon>
        <taxon>Embryophyta</taxon>
        <taxon>Tracheophyta</taxon>
        <taxon>Spermatophyta</taxon>
        <taxon>Magnoliopsida</taxon>
        <taxon>eudicotyledons</taxon>
        <taxon>Gunneridae</taxon>
        <taxon>Pentapetalae</taxon>
        <taxon>rosids</taxon>
        <taxon>fabids</taxon>
        <taxon>Rosales</taxon>
        <taxon>Rhamnaceae</taxon>
        <taxon>rhamnoid group</taxon>
        <taxon>Rhamneae</taxon>
        <taxon>Rhamnella</taxon>
    </lineage>
</organism>
<evidence type="ECO:0000313" key="2">
    <source>
        <dbReference type="EMBL" id="KAF3441580.1"/>
    </source>
</evidence>
<dbReference type="Proteomes" id="UP000796880">
    <property type="component" value="Unassembled WGS sequence"/>
</dbReference>
<feature type="region of interest" description="Disordered" evidence="1">
    <location>
        <begin position="563"/>
        <end position="598"/>
    </location>
</feature>
<proteinExistence type="predicted"/>
<evidence type="ECO:0000256" key="1">
    <source>
        <dbReference type="SAM" id="MobiDB-lite"/>
    </source>
</evidence>
<sequence length="598" mass="65561">MWYRPKALRRSSQQLGRGSHFLHCVLNVSMVDECTESNQVLFLGLTLISTSGYVDPHSNNLRRLASINLEDSENKRAVANLVYQGGCTEVAAQQGLWCLVSRAKASAPKSHSATCPRLGLHHWPPTRQAPGAAPCSAPRCGPDTSAQCRGQYRRPAPVPPTRYVRQGPRRGAACQAARQCQRQCRAPKAVPVSAPDASSAAPGNMLEKRILMRRTLVLHEPKWPCAVFRYGPCVLALCRQRVSEKCMSDGSSNNREVYEYGGSDAEYSSDSDGESTQDVNSKDGSTQNVRGDPQGIDGFAIIDIRSSIKTAERLKRFLHPFSMDPSNLRFKEVSSGLYSRIEFAKNQPTTNRSYKNLLRKVDTYLSREALFGEGPSGTSTTHISGSSSHVSDSSLAQLPSIDTSAQTLKGSSSSISVFVSPELSYFAKCSTKILSPETINEMEAISSDMQASLLTTLGAKAAMAQLRSEVIDLRREVMEQRVTISEFEERARRSDADSKLKEDTIQNLQNSLSKSESRIKELESDIIESEETNKKKIKDLEDTMIQLEEKSAKALQELKSLKSSTNETIETKVEVPSEGAGIGDTPARGIDGVEDPAT</sequence>
<comment type="caution">
    <text evidence="2">The sequence shown here is derived from an EMBL/GenBank/DDBJ whole genome shotgun (WGS) entry which is preliminary data.</text>
</comment>
<feature type="compositionally biased region" description="Polar residues" evidence="1">
    <location>
        <begin position="276"/>
        <end position="289"/>
    </location>
</feature>